<keyword evidence="2" id="KW-1185">Reference proteome</keyword>
<evidence type="ECO:0000313" key="1">
    <source>
        <dbReference type="EMBL" id="KAE8660094.1"/>
    </source>
</evidence>
<gene>
    <name evidence="1" type="ORF">F3Y22_tig00116958pilonHSYRG00064</name>
</gene>
<proteinExistence type="predicted"/>
<evidence type="ECO:0000313" key="2">
    <source>
        <dbReference type="Proteomes" id="UP000436088"/>
    </source>
</evidence>
<name>A0A6A2XZ60_HIBSY</name>
<dbReference type="EMBL" id="VEPZ02001733">
    <property type="protein sequence ID" value="KAE8660094.1"/>
    <property type="molecule type" value="Genomic_DNA"/>
</dbReference>
<reference evidence="1" key="1">
    <citation type="submission" date="2019-09" db="EMBL/GenBank/DDBJ databases">
        <title>Draft genome information of white flower Hibiscus syriacus.</title>
        <authorList>
            <person name="Kim Y.-M."/>
        </authorList>
    </citation>
    <scope>NUCLEOTIDE SEQUENCE [LARGE SCALE GENOMIC DNA]</scope>
    <source>
        <strain evidence="1">YM2019G1</strain>
    </source>
</reference>
<sequence length="195" mass="21709">MLRSFKVLKNEDESIARNASSDSYSIVQVDIKNEGIDSFKPDIFGDTIIIEHRIAESTSSNVLKDCQGYPSIRIFRKGSDVRESHGHHEHKSYYGDRDTETLVKMTGGCRIEGYVHAKKVPGNLIISARSGAHSFDASRMNMSHLLVGMECYVFYVKLRGILAFTVPPIGPIGAHVISDGKLLQKILSTLLTPWN</sequence>
<organism evidence="1 2">
    <name type="scientific">Hibiscus syriacus</name>
    <name type="common">Rose of Sharon</name>
    <dbReference type="NCBI Taxonomy" id="106335"/>
    <lineage>
        <taxon>Eukaryota</taxon>
        <taxon>Viridiplantae</taxon>
        <taxon>Streptophyta</taxon>
        <taxon>Embryophyta</taxon>
        <taxon>Tracheophyta</taxon>
        <taxon>Spermatophyta</taxon>
        <taxon>Magnoliopsida</taxon>
        <taxon>eudicotyledons</taxon>
        <taxon>Gunneridae</taxon>
        <taxon>Pentapetalae</taxon>
        <taxon>rosids</taxon>
        <taxon>malvids</taxon>
        <taxon>Malvales</taxon>
        <taxon>Malvaceae</taxon>
        <taxon>Malvoideae</taxon>
        <taxon>Hibiscus</taxon>
    </lineage>
</organism>
<dbReference type="AlphaFoldDB" id="A0A6A2XZ60"/>
<comment type="caution">
    <text evidence="1">The sequence shown here is derived from an EMBL/GenBank/DDBJ whole genome shotgun (WGS) entry which is preliminary data.</text>
</comment>
<accession>A0A6A2XZ60</accession>
<protein>
    <submittedName>
        <fullName evidence="1">Early nodulin-like protein 9</fullName>
    </submittedName>
</protein>
<dbReference type="Proteomes" id="UP000436088">
    <property type="component" value="Unassembled WGS sequence"/>
</dbReference>